<comment type="caution">
    <text evidence="5">The sequence shown here is derived from an EMBL/GenBank/DDBJ whole genome shotgun (WGS) entry which is preliminary data.</text>
</comment>
<feature type="compositionally biased region" description="Low complexity" evidence="4">
    <location>
        <begin position="104"/>
        <end position="124"/>
    </location>
</feature>
<reference evidence="5" key="2">
    <citation type="submission" date="2020-10" db="EMBL/GenBank/DDBJ databases">
        <authorList>
            <person name="Cooper E.A."/>
            <person name="Brenton Z.W."/>
            <person name="Flinn B.S."/>
            <person name="Jenkins J."/>
            <person name="Shu S."/>
            <person name="Flowers D."/>
            <person name="Luo F."/>
            <person name="Wang Y."/>
            <person name="Xia P."/>
            <person name="Barry K."/>
            <person name="Daum C."/>
            <person name="Lipzen A."/>
            <person name="Yoshinaga Y."/>
            <person name="Schmutz J."/>
            <person name="Saski C."/>
            <person name="Vermerris W."/>
            <person name="Kresovich S."/>
        </authorList>
    </citation>
    <scope>NUCLEOTIDE SEQUENCE</scope>
</reference>
<evidence type="ECO:0000313" key="5">
    <source>
        <dbReference type="EMBL" id="KAG0531490.1"/>
    </source>
</evidence>
<sequence length="368" mass="39138">MHDHQQQRDQRSFSPSSSNQRGVILEFTPPQYRSGKPPTREQLPSPLSASKRRGRSVGCRPAIASAPRHQPPASLDLLLPVPGSRHSLIPSPGTPETPTPSLTPPARAMEPPSPSPRSSRNKAAAAPRVVSVLAGLLERAAERGDAEGAAAAASSAEVVVFRGRALPGIPVRRYVERIYRYAGCSPACFVVAYVYLDRLARGRDADGEAEGGDGSGEEAAAVVGIDSYTVHRLLITSVLVAAKFMDDRHYNNAYFARVGGVEVSEMNALELRLLFALRFRLNVDPDTFARYCAALECHIVMADDPAVVALPLMPSPAVSEDDYDGAAATKAEKGSAAAAAAAGGSAVPVVESRHHHRRAVVQIMTTAQ</sequence>
<name>A0A921UHR4_SORBI</name>
<feature type="compositionally biased region" description="Basic and acidic residues" evidence="4">
    <location>
        <begin position="1"/>
        <end position="11"/>
    </location>
</feature>
<evidence type="ECO:0000256" key="1">
    <source>
        <dbReference type="ARBA" id="ARBA00007215"/>
    </source>
</evidence>
<dbReference type="PANTHER" id="PTHR15615:SF68">
    <property type="entry name" value="OS02G0125400 PROTEIN"/>
    <property type="match status" value="1"/>
</dbReference>
<keyword evidence="3" id="KW-0131">Cell cycle</keyword>
<dbReference type="SUPFAM" id="SSF47954">
    <property type="entry name" value="Cyclin-like"/>
    <property type="match status" value="1"/>
</dbReference>
<dbReference type="PANTHER" id="PTHR15615">
    <property type="match status" value="1"/>
</dbReference>
<accession>A0A921UHR4</accession>
<evidence type="ECO:0000256" key="2">
    <source>
        <dbReference type="ARBA" id="ARBA00022618"/>
    </source>
</evidence>
<dbReference type="EMBL" id="CM027683">
    <property type="protein sequence ID" value="KAG0531490.1"/>
    <property type="molecule type" value="Genomic_DNA"/>
</dbReference>
<evidence type="ECO:0000256" key="4">
    <source>
        <dbReference type="SAM" id="MobiDB-lite"/>
    </source>
</evidence>
<dbReference type="InterPro" id="IPR013922">
    <property type="entry name" value="Cyclin_PHO80-like"/>
</dbReference>
<dbReference type="Proteomes" id="UP000807115">
    <property type="component" value="Chromosome 4"/>
</dbReference>
<keyword evidence="2" id="KW-0132">Cell division</keyword>
<feature type="compositionally biased region" description="Pro residues" evidence="4">
    <location>
        <begin position="92"/>
        <end position="103"/>
    </location>
</feature>
<reference evidence="5" key="1">
    <citation type="journal article" date="2019" name="BMC Genomics">
        <title>A new reference genome for Sorghum bicolor reveals high levels of sequence similarity between sweet and grain genotypes: implications for the genetics of sugar metabolism.</title>
        <authorList>
            <person name="Cooper E.A."/>
            <person name="Brenton Z.W."/>
            <person name="Flinn B.S."/>
            <person name="Jenkins J."/>
            <person name="Shu S."/>
            <person name="Flowers D."/>
            <person name="Luo F."/>
            <person name="Wang Y."/>
            <person name="Xia P."/>
            <person name="Barry K."/>
            <person name="Daum C."/>
            <person name="Lipzen A."/>
            <person name="Yoshinaga Y."/>
            <person name="Schmutz J."/>
            <person name="Saski C."/>
            <person name="Vermerris W."/>
            <person name="Kresovich S."/>
        </authorList>
    </citation>
    <scope>NUCLEOTIDE SEQUENCE</scope>
</reference>
<evidence type="ECO:0000256" key="3">
    <source>
        <dbReference type="ARBA" id="ARBA00023306"/>
    </source>
</evidence>
<dbReference type="InterPro" id="IPR036915">
    <property type="entry name" value="Cyclin-like_sf"/>
</dbReference>
<protein>
    <recommendedName>
        <fullName evidence="7">Cyclin</fullName>
    </recommendedName>
</protein>
<evidence type="ECO:0008006" key="7">
    <source>
        <dbReference type="Google" id="ProtNLM"/>
    </source>
</evidence>
<feature type="compositionally biased region" description="Polar residues" evidence="4">
    <location>
        <begin position="12"/>
        <end position="21"/>
    </location>
</feature>
<organism evidence="5 6">
    <name type="scientific">Sorghum bicolor</name>
    <name type="common">Sorghum</name>
    <name type="synonym">Sorghum vulgare</name>
    <dbReference type="NCBI Taxonomy" id="4558"/>
    <lineage>
        <taxon>Eukaryota</taxon>
        <taxon>Viridiplantae</taxon>
        <taxon>Streptophyta</taxon>
        <taxon>Embryophyta</taxon>
        <taxon>Tracheophyta</taxon>
        <taxon>Spermatophyta</taxon>
        <taxon>Magnoliopsida</taxon>
        <taxon>Liliopsida</taxon>
        <taxon>Poales</taxon>
        <taxon>Poaceae</taxon>
        <taxon>PACMAD clade</taxon>
        <taxon>Panicoideae</taxon>
        <taxon>Andropogonodae</taxon>
        <taxon>Andropogoneae</taxon>
        <taxon>Sorghinae</taxon>
        <taxon>Sorghum</taxon>
    </lineage>
</organism>
<dbReference type="GO" id="GO:0051301">
    <property type="term" value="P:cell division"/>
    <property type="evidence" value="ECO:0007669"/>
    <property type="project" value="UniProtKB-KW"/>
</dbReference>
<dbReference type="AlphaFoldDB" id="A0A921UHR4"/>
<feature type="region of interest" description="Disordered" evidence="4">
    <location>
        <begin position="1"/>
        <end position="124"/>
    </location>
</feature>
<evidence type="ECO:0000313" key="6">
    <source>
        <dbReference type="Proteomes" id="UP000807115"/>
    </source>
</evidence>
<dbReference type="GO" id="GO:0019901">
    <property type="term" value="F:protein kinase binding"/>
    <property type="evidence" value="ECO:0007669"/>
    <property type="project" value="InterPro"/>
</dbReference>
<gene>
    <name evidence="5" type="ORF">BDA96_04G027500</name>
</gene>
<comment type="similarity">
    <text evidence="1">Belongs to the cyclin family. Cyclin U/P subfamily.</text>
</comment>
<dbReference type="Pfam" id="PF08613">
    <property type="entry name" value="Cyclin"/>
    <property type="match status" value="1"/>
</dbReference>
<dbReference type="Gene3D" id="1.10.472.10">
    <property type="entry name" value="Cyclin-like"/>
    <property type="match status" value="1"/>
</dbReference>
<proteinExistence type="inferred from homology"/>